<gene>
    <name evidence="2" type="ORF">PoB_003376700</name>
</gene>
<name>A0AAV4AJT0_9GAST</name>
<evidence type="ECO:0000256" key="1">
    <source>
        <dbReference type="SAM" id="MobiDB-lite"/>
    </source>
</evidence>
<feature type="compositionally biased region" description="Basic residues" evidence="1">
    <location>
        <begin position="127"/>
        <end position="142"/>
    </location>
</feature>
<protein>
    <submittedName>
        <fullName evidence="2">Uncharacterized protein</fullName>
    </submittedName>
</protein>
<dbReference type="EMBL" id="BLXT01003854">
    <property type="protein sequence ID" value="GFO07262.1"/>
    <property type="molecule type" value="Genomic_DNA"/>
</dbReference>
<feature type="compositionally biased region" description="Basic and acidic residues" evidence="1">
    <location>
        <begin position="143"/>
        <end position="153"/>
    </location>
</feature>
<evidence type="ECO:0000313" key="2">
    <source>
        <dbReference type="EMBL" id="GFO07262.1"/>
    </source>
</evidence>
<evidence type="ECO:0000313" key="3">
    <source>
        <dbReference type="Proteomes" id="UP000735302"/>
    </source>
</evidence>
<proteinExistence type="predicted"/>
<comment type="caution">
    <text evidence="2">The sequence shown here is derived from an EMBL/GenBank/DDBJ whole genome shotgun (WGS) entry which is preliminary data.</text>
</comment>
<keyword evidence="3" id="KW-1185">Reference proteome</keyword>
<feature type="compositionally biased region" description="Basic and acidic residues" evidence="1">
    <location>
        <begin position="106"/>
        <end position="126"/>
    </location>
</feature>
<organism evidence="2 3">
    <name type="scientific">Plakobranchus ocellatus</name>
    <dbReference type="NCBI Taxonomy" id="259542"/>
    <lineage>
        <taxon>Eukaryota</taxon>
        <taxon>Metazoa</taxon>
        <taxon>Spiralia</taxon>
        <taxon>Lophotrochozoa</taxon>
        <taxon>Mollusca</taxon>
        <taxon>Gastropoda</taxon>
        <taxon>Heterobranchia</taxon>
        <taxon>Euthyneura</taxon>
        <taxon>Panpulmonata</taxon>
        <taxon>Sacoglossa</taxon>
        <taxon>Placobranchoidea</taxon>
        <taxon>Plakobranchidae</taxon>
        <taxon>Plakobranchus</taxon>
    </lineage>
</organism>
<dbReference type="AlphaFoldDB" id="A0AAV4AJT0"/>
<reference evidence="2 3" key="1">
    <citation type="journal article" date="2021" name="Elife">
        <title>Chloroplast acquisition without the gene transfer in kleptoplastic sea slugs, Plakobranchus ocellatus.</title>
        <authorList>
            <person name="Maeda T."/>
            <person name="Takahashi S."/>
            <person name="Yoshida T."/>
            <person name="Shimamura S."/>
            <person name="Takaki Y."/>
            <person name="Nagai Y."/>
            <person name="Toyoda A."/>
            <person name="Suzuki Y."/>
            <person name="Arimoto A."/>
            <person name="Ishii H."/>
            <person name="Satoh N."/>
            <person name="Nishiyama T."/>
            <person name="Hasebe M."/>
            <person name="Maruyama T."/>
            <person name="Minagawa J."/>
            <person name="Obokata J."/>
            <person name="Shigenobu S."/>
        </authorList>
    </citation>
    <scope>NUCLEOTIDE SEQUENCE [LARGE SCALE GENOMIC DNA]</scope>
</reference>
<feature type="region of interest" description="Disordered" evidence="1">
    <location>
        <begin position="87"/>
        <end position="153"/>
    </location>
</feature>
<sequence length="153" mass="17322">MYRVSYILTRADQYSEEGQEDHSVKMTHTVSPVIILVALELGPTGEAEQRHAPGDGGRQEVGKKLWTGRRAIWDVFVHHNYLKDSAYHYGGGCGSEEEGGLGGGGRVKEGERGDTNRKEREQESRISRKMWRKGEGKKKNKKKEKEGHRRTSK</sequence>
<accession>A0AAV4AJT0</accession>
<feature type="compositionally biased region" description="Gly residues" evidence="1">
    <location>
        <begin position="89"/>
        <end position="105"/>
    </location>
</feature>
<dbReference type="Proteomes" id="UP000735302">
    <property type="component" value="Unassembled WGS sequence"/>
</dbReference>